<evidence type="ECO:0000313" key="1">
    <source>
        <dbReference type="EMBL" id="CAG8512811.1"/>
    </source>
</evidence>
<reference evidence="1" key="1">
    <citation type="submission" date="2021-06" db="EMBL/GenBank/DDBJ databases">
        <authorList>
            <person name="Kallberg Y."/>
            <person name="Tangrot J."/>
            <person name="Rosling A."/>
        </authorList>
    </citation>
    <scope>NUCLEOTIDE SEQUENCE</scope>
    <source>
        <strain evidence="1">IL203A</strain>
    </source>
</reference>
<dbReference type="Proteomes" id="UP000789702">
    <property type="component" value="Unassembled WGS sequence"/>
</dbReference>
<accession>A0ACA9LA12</accession>
<keyword evidence="2" id="KW-1185">Reference proteome</keyword>
<sequence>MAKLLLKDSVKRFTELQLLVVKLASETSCWPNSNFANTNLNLNWANSNSNSEQLSKLIVEKKW</sequence>
<name>A0ACA9LA12_9GLOM</name>
<evidence type="ECO:0000313" key="2">
    <source>
        <dbReference type="Proteomes" id="UP000789702"/>
    </source>
</evidence>
<gene>
    <name evidence="1" type="ORF">DHETER_LOCUS3543</name>
</gene>
<dbReference type="EMBL" id="CAJVPU010003084">
    <property type="protein sequence ID" value="CAG8512811.1"/>
    <property type="molecule type" value="Genomic_DNA"/>
</dbReference>
<proteinExistence type="predicted"/>
<protein>
    <submittedName>
        <fullName evidence="1">799_t:CDS:1</fullName>
    </submittedName>
</protein>
<comment type="caution">
    <text evidence="1">The sequence shown here is derived from an EMBL/GenBank/DDBJ whole genome shotgun (WGS) entry which is preliminary data.</text>
</comment>
<feature type="non-terminal residue" evidence="1">
    <location>
        <position position="63"/>
    </location>
</feature>
<organism evidence="1 2">
    <name type="scientific">Dentiscutata heterogama</name>
    <dbReference type="NCBI Taxonomy" id="1316150"/>
    <lineage>
        <taxon>Eukaryota</taxon>
        <taxon>Fungi</taxon>
        <taxon>Fungi incertae sedis</taxon>
        <taxon>Mucoromycota</taxon>
        <taxon>Glomeromycotina</taxon>
        <taxon>Glomeromycetes</taxon>
        <taxon>Diversisporales</taxon>
        <taxon>Gigasporaceae</taxon>
        <taxon>Dentiscutata</taxon>
    </lineage>
</organism>